<proteinExistence type="predicted"/>
<keyword evidence="1" id="KW-1133">Transmembrane helix</keyword>
<evidence type="ECO:0000313" key="2">
    <source>
        <dbReference type="EMBL" id="NYE50944.1"/>
    </source>
</evidence>
<dbReference type="RefSeq" id="WP_179646346.1">
    <property type="nucleotide sequence ID" value="NZ_BAAAYY010000005.1"/>
</dbReference>
<sequence length="152" mass="16319">MHLPGSEQTARRFALLNVLIGITGFTGPAVTGNRDGVVNIRTGKLFGVFGMNWAHASLHLGFGLLGLTRFARPPTRYMRLTAGLFGALTAAYAWMFRGRPGVHMMMGMAVNRPANLVHLTWAALGLLYGLRRTDRIGAGRAAAGRSLRDAAG</sequence>
<dbReference type="AlphaFoldDB" id="A0A852UA08"/>
<dbReference type="Proteomes" id="UP000589036">
    <property type="component" value="Unassembled WGS sequence"/>
</dbReference>
<evidence type="ECO:0000313" key="3">
    <source>
        <dbReference type="Proteomes" id="UP000589036"/>
    </source>
</evidence>
<accession>A0A852UA08</accession>
<feature type="transmembrane region" description="Helical" evidence="1">
    <location>
        <begin position="114"/>
        <end position="130"/>
    </location>
</feature>
<dbReference type="Pfam" id="PF14325">
    <property type="entry name" value="DUF4383"/>
    <property type="match status" value="1"/>
</dbReference>
<feature type="transmembrane region" description="Helical" evidence="1">
    <location>
        <begin position="77"/>
        <end position="94"/>
    </location>
</feature>
<reference evidence="2 3" key="1">
    <citation type="submission" date="2020-07" db="EMBL/GenBank/DDBJ databases">
        <title>Sequencing the genomes of 1000 actinobacteria strains.</title>
        <authorList>
            <person name="Klenk H.-P."/>
        </authorList>
    </citation>
    <scope>NUCLEOTIDE SEQUENCE [LARGE SCALE GENOMIC DNA]</scope>
    <source>
        <strain evidence="2 3">CXB654</strain>
    </source>
</reference>
<dbReference type="EMBL" id="JACCCC010000001">
    <property type="protein sequence ID" value="NYE50944.1"/>
    <property type="molecule type" value="Genomic_DNA"/>
</dbReference>
<keyword evidence="3" id="KW-1185">Reference proteome</keyword>
<keyword evidence="1" id="KW-0472">Membrane</keyword>
<name>A0A852UA08_9ACTN</name>
<comment type="caution">
    <text evidence="2">The sequence shown here is derived from an EMBL/GenBank/DDBJ whole genome shotgun (WGS) entry which is preliminary data.</text>
</comment>
<evidence type="ECO:0000256" key="1">
    <source>
        <dbReference type="SAM" id="Phobius"/>
    </source>
</evidence>
<keyword evidence="1" id="KW-0812">Transmembrane</keyword>
<evidence type="ECO:0008006" key="4">
    <source>
        <dbReference type="Google" id="ProtNLM"/>
    </source>
</evidence>
<protein>
    <recommendedName>
        <fullName evidence="4">DUF4383 domain-containing protein</fullName>
    </recommendedName>
</protein>
<feature type="transmembrane region" description="Helical" evidence="1">
    <location>
        <begin position="12"/>
        <end position="30"/>
    </location>
</feature>
<feature type="transmembrane region" description="Helical" evidence="1">
    <location>
        <begin position="45"/>
        <end position="65"/>
    </location>
</feature>
<gene>
    <name evidence="2" type="ORF">HDA32_006064</name>
</gene>
<organism evidence="2 3">
    <name type="scientific">Spinactinospora alkalitolerans</name>
    <dbReference type="NCBI Taxonomy" id="687207"/>
    <lineage>
        <taxon>Bacteria</taxon>
        <taxon>Bacillati</taxon>
        <taxon>Actinomycetota</taxon>
        <taxon>Actinomycetes</taxon>
        <taxon>Streptosporangiales</taxon>
        <taxon>Nocardiopsidaceae</taxon>
        <taxon>Spinactinospora</taxon>
    </lineage>
</organism>